<evidence type="ECO:0000313" key="12">
    <source>
        <dbReference type="EMBL" id="KTC99202.1"/>
    </source>
</evidence>
<dbReference type="RefSeq" id="WP_058525771.1">
    <property type="nucleotide sequence ID" value="NZ_CAAAHY010000021.1"/>
</dbReference>
<comment type="subcellular location">
    <subcellularLocation>
        <location evidence="1">Membrane</location>
        <topology evidence="1">Multi-pass membrane protein</topology>
    </subcellularLocation>
</comment>
<dbReference type="Proteomes" id="UP000054773">
    <property type="component" value="Unassembled WGS sequence"/>
</dbReference>
<gene>
    <name evidence="12" type="ORF">Lery_0595</name>
</gene>
<reference evidence="12 13" key="1">
    <citation type="submission" date="2015-11" db="EMBL/GenBank/DDBJ databases">
        <title>Genomic analysis of 38 Legionella species identifies large and diverse effector repertoires.</title>
        <authorList>
            <person name="Burstein D."/>
            <person name="Amaro F."/>
            <person name="Zusman T."/>
            <person name="Lifshitz Z."/>
            <person name="Cohen O."/>
            <person name="Gilbert J.A."/>
            <person name="Pupko T."/>
            <person name="Shuman H.A."/>
            <person name="Segal G."/>
        </authorList>
    </citation>
    <scope>NUCLEOTIDE SEQUENCE [LARGE SCALE GENOMIC DNA]</scope>
    <source>
        <strain evidence="12 13">SE-32A-C8</strain>
    </source>
</reference>
<dbReference type="GO" id="GO:0008610">
    <property type="term" value="P:lipid biosynthetic process"/>
    <property type="evidence" value="ECO:0007669"/>
    <property type="project" value="InterPro"/>
</dbReference>
<keyword evidence="6" id="KW-0560">Oxidoreductase</keyword>
<dbReference type="PANTHER" id="PTHR11351">
    <property type="entry name" value="ACYL-COA DESATURASE"/>
    <property type="match status" value="1"/>
</dbReference>
<evidence type="ECO:0000256" key="4">
    <source>
        <dbReference type="ARBA" id="ARBA00022832"/>
    </source>
</evidence>
<proteinExistence type="inferred from homology"/>
<feature type="region of interest" description="Disordered" evidence="9">
    <location>
        <begin position="564"/>
        <end position="586"/>
    </location>
</feature>
<dbReference type="InterPro" id="IPR015876">
    <property type="entry name" value="Acyl-CoA_DS"/>
</dbReference>
<dbReference type="STRING" id="448.Lery_0595"/>
<evidence type="ECO:0000256" key="3">
    <source>
        <dbReference type="ARBA" id="ARBA00022692"/>
    </source>
</evidence>
<feature type="transmembrane region" description="Helical" evidence="10">
    <location>
        <begin position="276"/>
        <end position="300"/>
    </location>
</feature>
<dbReference type="OrthoDB" id="5648500at2"/>
<keyword evidence="3 10" id="KW-0812">Transmembrane</keyword>
<evidence type="ECO:0000313" key="13">
    <source>
        <dbReference type="Proteomes" id="UP000054773"/>
    </source>
</evidence>
<keyword evidence="4" id="KW-0276">Fatty acid metabolism</keyword>
<keyword evidence="8 10" id="KW-0472">Membrane</keyword>
<feature type="transmembrane region" description="Helical" evidence="10">
    <location>
        <begin position="439"/>
        <end position="459"/>
    </location>
</feature>
<comment type="similarity">
    <text evidence="2">Belongs to the fatty acid desaturase type 2 family.</text>
</comment>
<feature type="transmembrane region" description="Helical" evidence="10">
    <location>
        <begin position="89"/>
        <end position="109"/>
    </location>
</feature>
<keyword evidence="5 10" id="KW-1133">Transmembrane helix</keyword>
<evidence type="ECO:0000259" key="11">
    <source>
        <dbReference type="Pfam" id="PF04116"/>
    </source>
</evidence>
<dbReference type="PANTHER" id="PTHR11351:SF33">
    <property type="entry name" value="DELTA-9 FATTY ACID DESATURASE, DESA"/>
    <property type="match status" value="1"/>
</dbReference>
<dbReference type="CDD" id="cd03505">
    <property type="entry name" value="Delta9-FADS-like"/>
    <property type="match status" value="1"/>
</dbReference>
<dbReference type="GO" id="GO:0006631">
    <property type="term" value="P:fatty acid metabolic process"/>
    <property type="evidence" value="ECO:0007669"/>
    <property type="project" value="UniProtKB-KW"/>
</dbReference>
<organism evidence="12 13">
    <name type="scientific">Legionella erythra</name>
    <dbReference type="NCBI Taxonomy" id="448"/>
    <lineage>
        <taxon>Bacteria</taxon>
        <taxon>Pseudomonadati</taxon>
        <taxon>Pseudomonadota</taxon>
        <taxon>Gammaproteobacteria</taxon>
        <taxon>Legionellales</taxon>
        <taxon>Legionellaceae</taxon>
        <taxon>Legionella</taxon>
    </lineage>
</organism>
<accession>A0A0W0TU51</accession>
<keyword evidence="13" id="KW-1185">Reference proteome</keyword>
<evidence type="ECO:0000256" key="10">
    <source>
        <dbReference type="SAM" id="Phobius"/>
    </source>
</evidence>
<evidence type="ECO:0000256" key="1">
    <source>
        <dbReference type="ARBA" id="ARBA00004141"/>
    </source>
</evidence>
<evidence type="ECO:0000256" key="8">
    <source>
        <dbReference type="ARBA" id="ARBA00023136"/>
    </source>
</evidence>
<feature type="transmembrane region" description="Helical" evidence="10">
    <location>
        <begin position="15"/>
        <end position="37"/>
    </location>
</feature>
<feature type="transmembrane region" description="Helical" evidence="10">
    <location>
        <begin position="58"/>
        <end position="77"/>
    </location>
</feature>
<dbReference type="PATRIC" id="fig|448.7.peg.621"/>
<dbReference type="EMBL" id="LNYA01000006">
    <property type="protein sequence ID" value="KTC99202.1"/>
    <property type="molecule type" value="Genomic_DNA"/>
</dbReference>
<evidence type="ECO:0000256" key="7">
    <source>
        <dbReference type="ARBA" id="ARBA00023098"/>
    </source>
</evidence>
<dbReference type="GO" id="GO:0016717">
    <property type="term" value="F:oxidoreductase activity, acting on paired donors, with oxidation of a pair of donors resulting in the reduction of molecular oxygen to two molecules of water"/>
    <property type="evidence" value="ECO:0007669"/>
    <property type="project" value="InterPro"/>
</dbReference>
<name>A0A0W0TU51_LEGER</name>
<feature type="transmembrane region" description="Helical" evidence="10">
    <location>
        <begin position="312"/>
        <end position="334"/>
    </location>
</feature>
<comment type="caution">
    <text evidence="12">The sequence shown here is derived from an EMBL/GenBank/DDBJ whole genome shotgun (WGS) entry which is preliminary data.</text>
</comment>
<evidence type="ECO:0000256" key="6">
    <source>
        <dbReference type="ARBA" id="ARBA00023002"/>
    </source>
</evidence>
<evidence type="ECO:0000256" key="5">
    <source>
        <dbReference type="ARBA" id="ARBA00022989"/>
    </source>
</evidence>
<protein>
    <submittedName>
        <fullName evidence="12">Putative Sterol desaturase</fullName>
    </submittedName>
</protein>
<evidence type="ECO:0000256" key="2">
    <source>
        <dbReference type="ARBA" id="ARBA00008749"/>
    </source>
</evidence>
<dbReference type="AlphaFoldDB" id="A0A0W0TU51"/>
<keyword evidence="7" id="KW-0443">Lipid metabolism</keyword>
<evidence type="ECO:0000256" key="9">
    <source>
        <dbReference type="SAM" id="MobiDB-lite"/>
    </source>
</evidence>
<dbReference type="Pfam" id="PF04116">
    <property type="entry name" value="FA_hydroxylase"/>
    <property type="match status" value="1"/>
</dbReference>
<sequence length="586" mass="68628">MASYTEFRTDSDLDFYNLLLTLAFFLIISLLIALEYIARLHQLGKAGFRRRRLLNWSIGLINIFSAYPISNYFLAYYCEINNIGLLNYYAAPFWLVFIVWFVISDLIYYTHHRLGHSVNLFCYFHQIHHSDKSPNITTTFRLHPLDFLSLLLTRSICVIIFGPCLLAFAIINFSHTIIAFFSHSNIRMNDQFERILCQFIVTPRYHLQHHTKENCNKNYATVLTVWDKIGDKQVPPLLGDIDRRQLNIGIDTEINFEKFKNLMLINDVVNWFKKHYFSYSSFVLGVLIFVFFYWLLCLILPPLSQGLIGFNIWTFLSILFFTVHLSLLTISIYLHRAETHRALKFHPAITHFFRFWLWLATGTNRKEWVAIHRLHHQDPDGKKDPHSPVNLSIKALFTSGIEIYNSAKTNDIVNQFGVIRNDDFLEKNLYGKLSMAGPLLLMLLYIPLLGIWGIPLWFFQMILQIILQASVINGLGHYYGYRNFKTNDNSHNLTRFGLFIIGEELHNNHHGDPSSCKFSVKSNEWDLGWYYILILEYLGLATLKRQKYPDNNYPNFTIHPFMSQRTPVKPKSRGAMDRKNHRTPGA</sequence>
<dbReference type="InterPro" id="IPR006694">
    <property type="entry name" value="Fatty_acid_hydroxylase"/>
</dbReference>
<feature type="transmembrane region" description="Helical" evidence="10">
    <location>
        <begin position="156"/>
        <end position="181"/>
    </location>
</feature>
<dbReference type="GO" id="GO:0016020">
    <property type="term" value="C:membrane"/>
    <property type="evidence" value="ECO:0007669"/>
    <property type="project" value="UniProtKB-SubCell"/>
</dbReference>
<feature type="domain" description="Fatty acid hydroxylase" evidence="11">
    <location>
        <begin position="97"/>
        <end position="229"/>
    </location>
</feature>
<dbReference type="GO" id="GO:0005506">
    <property type="term" value="F:iron ion binding"/>
    <property type="evidence" value="ECO:0007669"/>
    <property type="project" value="InterPro"/>
</dbReference>